<accession>A0AAW2HC00</accession>
<reference evidence="12" key="1">
    <citation type="journal article" date="2024" name="Gigascience">
        <title>Chromosome-level genome of the poultry shaft louse Menopon gallinae provides insight into the host-switching and adaptive evolution of parasitic lice.</title>
        <authorList>
            <person name="Xu Y."/>
            <person name="Ma L."/>
            <person name="Liu S."/>
            <person name="Liang Y."/>
            <person name="Liu Q."/>
            <person name="He Z."/>
            <person name="Tian L."/>
            <person name="Duan Y."/>
            <person name="Cai W."/>
            <person name="Li H."/>
            <person name="Song F."/>
        </authorList>
    </citation>
    <scope>NUCLEOTIDE SEQUENCE</scope>
    <source>
        <strain evidence="12">Cailab_2023a</strain>
    </source>
</reference>
<dbReference type="GO" id="GO:0000938">
    <property type="term" value="C:GARP complex"/>
    <property type="evidence" value="ECO:0007669"/>
    <property type="project" value="InterPro"/>
</dbReference>
<comment type="subcellular location">
    <subcellularLocation>
        <location evidence="1">Golgi apparatus</location>
        <location evidence="1">trans-Golgi network</location>
    </subcellularLocation>
</comment>
<proteinExistence type="inferred from homology"/>
<sequence>MEIENVAVRRESSARSAWSQCNYCDDIHFKAVHDFTRHLREKHCSVEGGSFVCHYGYNSVCSSLPVDGVSDSDYAEHVFKHHAYPQMISQNKEDYGSMNRKLSVTSQHSNSSDSSSQWTVFSASQNLAAVLNDPNKGKQKDFFIKLWGVDFVEKTSADIPKHPYLPEVNHSHFESYLKKISKRYRRHIKINEDSKEGKCTSSDILQLFPKLRLQRSLSVDRKYLESPDIPSIFLQPDFDISKPETFYTVFPFAKDDKPGGSSFQQNGKLLQEKLTHDLDQVEVLIAEQVAQKSDAFFQAMTSYDSLMYQLAKTLSVVKSLREQIAIIDRCLVKQSFHILKLHRRKCNCLLVLQKLKLMSSVHQTQPTIQSLLSIPDYVAALELISATQELLSVELKGVHSFRHLSSQLNEINRLIDKMMNNEFENYCTRDLNRPLTDDDQFLEKDKLVSLILGMLRRSNMNFILKYKQEAITRIKTIVKQVVFEALAENDCDADGPYNIEQAQTLDLNKWIELMRTVTTSLVKLLQRIKAVHDVMKSTVNMAAGHIDASQKENALERSEESGDVNNSNLDGSYVSEEIDSEYKKPEVDSFMSEKEYVKRTDELADLLVSVCDFSHDECAKLLTAMAKSKSMRERSAKANEKSVSNGYPSMFDKVDAKQIYSLSRIIEYFTTECEKMCSKSSTSLKAAFQLQASKFMNKFHNDRKEKLNLILEKECWRPAEVQPSFQTFVDDLLTSKSISRYNFDSPAGGKCESFLNVNNEKFIIVGAALFLIQIITEYTTLAQDLSALTLNILRNLVELLSHFNSRSSQLVLGAGAMQTAGLKTITTTNLVLASRSLQLIIWLLPYIRSYFTDIINRSNAEHASANPNLQKSANFADLNTVEANMKDHISKLNEKVIVIVSTVIANKVSIWGAKPPVPSACFREISKHLSKLHNAVKEVLPQNQVEELYKSIHNSFKASLREQLKKLNIVNNGGPQHGTVTSELIFYMDMLKNLEVFKSEDLTENSLEDIWLTT</sequence>
<evidence type="ECO:0000313" key="12">
    <source>
        <dbReference type="EMBL" id="KAL0267071.1"/>
    </source>
</evidence>
<dbReference type="EMBL" id="JARGDH010000005">
    <property type="protein sequence ID" value="KAL0267071.1"/>
    <property type="molecule type" value="Genomic_DNA"/>
</dbReference>
<feature type="region of interest" description="Disordered" evidence="9">
    <location>
        <begin position="548"/>
        <end position="570"/>
    </location>
</feature>
<name>A0AAW2HC00_9NEOP</name>
<dbReference type="Pfam" id="PF07928">
    <property type="entry name" value="Vps54"/>
    <property type="match status" value="1"/>
</dbReference>
<evidence type="ECO:0000256" key="4">
    <source>
        <dbReference type="ARBA" id="ARBA00022448"/>
    </source>
</evidence>
<evidence type="ECO:0000256" key="6">
    <source>
        <dbReference type="ARBA" id="ARBA00022927"/>
    </source>
</evidence>
<evidence type="ECO:0000256" key="3">
    <source>
        <dbReference type="ARBA" id="ARBA00017665"/>
    </source>
</evidence>
<keyword evidence="6" id="KW-0653">Protein transport</keyword>
<dbReference type="GO" id="GO:0019905">
    <property type="term" value="F:syntaxin binding"/>
    <property type="evidence" value="ECO:0007669"/>
    <property type="project" value="TreeGrafter"/>
</dbReference>
<dbReference type="Gene3D" id="1.20.1280.130">
    <property type="match status" value="1"/>
</dbReference>
<keyword evidence="5" id="KW-0597">Phosphoprotein</keyword>
<comment type="similarity">
    <text evidence="2">Belongs to the VPS54 family.</text>
</comment>
<dbReference type="Pfam" id="PF10475">
    <property type="entry name" value="Vps54_N"/>
    <property type="match status" value="1"/>
</dbReference>
<evidence type="ECO:0000256" key="2">
    <source>
        <dbReference type="ARBA" id="ARBA00009150"/>
    </source>
</evidence>
<dbReference type="GO" id="GO:0006896">
    <property type="term" value="P:Golgi to vacuole transport"/>
    <property type="evidence" value="ECO:0007669"/>
    <property type="project" value="TreeGrafter"/>
</dbReference>
<dbReference type="EMBL" id="JARGDH010000005">
    <property type="protein sequence ID" value="KAL0267072.1"/>
    <property type="molecule type" value="Genomic_DNA"/>
</dbReference>
<dbReference type="InterPro" id="IPR012501">
    <property type="entry name" value="Vps54_C"/>
</dbReference>
<evidence type="ECO:0000259" key="10">
    <source>
        <dbReference type="Pfam" id="PF07928"/>
    </source>
</evidence>
<dbReference type="PANTHER" id="PTHR12965:SF0">
    <property type="entry name" value="VACUOLAR PROTEIN SORTING-ASSOCIATED PROTEIN 54"/>
    <property type="match status" value="1"/>
</dbReference>
<evidence type="ECO:0000256" key="8">
    <source>
        <dbReference type="ARBA" id="ARBA00023054"/>
    </source>
</evidence>
<dbReference type="GO" id="GO:0015031">
    <property type="term" value="P:protein transport"/>
    <property type="evidence" value="ECO:0007669"/>
    <property type="project" value="UniProtKB-KW"/>
</dbReference>
<evidence type="ECO:0000256" key="9">
    <source>
        <dbReference type="SAM" id="MobiDB-lite"/>
    </source>
</evidence>
<dbReference type="PANTHER" id="PTHR12965">
    <property type="entry name" value="VACUOLAR PROTEIN SORTING 54"/>
    <property type="match status" value="1"/>
</dbReference>
<keyword evidence="8" id="KW-0175">Coiled coil</keyword>
<feature type="domain" description="Vacuolar protein sorting-associated protein 54 N-terminal" evidence="11">
    <location>
        <begin position="271"/>
        <end position="429"/>
    </location>
</feature>
<comment type="caution">
    <text evidence="12">The sequence shown here is derived from an EMBL/GenBank/DDBJ whole genome shotgun (WGS) entry which is preliminary data.</text>
</comment>
<dbReference type="GO" id="GO:0042147">
    <property type="term" value="P:retrograde transport, endosome to Golgi"/>
    <property type="evidence" value="ECO:0007669"/>
    <property type="project" value="InterPro"/>
</dbReference>
<dbReference type="AlphaFoldDB" id="A0AAW2HC00"/>
<protein>
    <recommendedName>
        <fullName evidence="3">Vacuolar protein sorting-associated protein 54</fullName>
    </recommendedName>
</protein>
<evidence type="ECO:0000256" key="5">
    <source>
        <dbReference type="ARBA" id="ARBA00022553"/>
    </source>
</evidence>
<feature type="compositionally biased region" description="Basic and acidic residues" evidence="9">
    <location>
        <begin position="548"/>
        <end position="560"/>
    </location>
</feature>
<evidence type="ECO:0000256" key="7">
    <source>
        <dbReference type="ARBA" id="ARBA00023034"/>
    </source>
</evidence>
<evidence type="ECO:0000256" key="1">
    <source>
        <dbReference type="ARBA" id="ARBA00004601"/>
    </source>
</evidence>
<keyword evidence="4" id="KW-0813">Transport</keyword>
<feature type="domain" description="Vacuolar protein sorting-associated protein 54 C-terminal" evidence="10">
    <location>
        <begin position="759"/>
        <end position="901"/>
    </location>
</feature>
<dbReference type="FunFam" id="1.20.1280.130:FF:000001">
    <property type="entry name" value="Vacuolar protein sorting-associated protein 54"/>
    <property type="match status" value="1"/>
</dbReference>
<organism evidence="12">
    <name type="scientific">Menopon gallinae</name>
    <name type="common">poultry shaft louse</name>
    <dbReference type="NCBI Taxonomy" id="328185"/>
    <lineage>
        <taxon>Eukaryota</taxon>
        <taxon>Metazoa</taxon>
        <taxon>Ecdysozoa</taxon>
        <taxon>Arthropoda</taxon>
        <taxon>Hexapoda</taxon>
        <taxon>Insecta</taxon>
        <taxon>Pterygota</taxon>
        <taxon>Neoptera</taxon>
        <taxon>Paraneoptera</taxon>
        <taxon>Psocodea</taxon>
        <taxon>Troctomorpha</taxon>
        <taxon>Phthiraptera</taxon>
        <taxon>Amblycera</taxon>
        <taxon>Menoponidae</taxon>
        <taxon>Menopon</taxon>
    </lineage>
</organism>
<gene>
    <name evidence="12" type="ORF">PYX00_009438</name>
</gene>
<dbReference type="InterPro" id="IPR039745">
    <property type="entry name" value="Vps54"/>
</dbReference>
<dbReference type="GO" id="GO:0005829">
    <property type="term" value="C:cytosol"/>
    <property type="evidence" value="ECO:0007669"/>
    <property type="project" value="GOC"/>
</dbReference>
<keyword evidence="7" id="KW-0333">Golgi apparatus</keyword>
<dbReference type="InterPro" id="IPR019515">
    <property type="entry name" value="VPS54_N"/>
</dbReference>
<evidence type="ECO:0000259" key="11">
    <source>
        <dbReference type="Pfam" id="PF10475"/>
    </source>
</evidence>